<dbReference type="InterPro" id="IPR036068">
    <property type="entry name" value="Nicotinate_pribotase-like_C"/>
</dbReference>
<evidence type="ECO:0000259" key="11">
    <source>
        <dbReference type="Pfam" id="PF18127"/>
    </source>
</evidence>
<keyword evidence="3 13" id="KW-0328">Glycosyltransferase</keyword>
<feature type="binding site" evidence="9">
    <location>
        <begin position="284"/>
        <end position="286"/>
    </location>
    <ligand>
        <name>beta-nicotinamide D-ribonucleotide</name>
        <dbReference type="ChEBI" id="CHEBI:14649"/>
    </ligand>
</feature>
<evidence type="ECO:0000256" key="4">
    <source>
        <dbReference type="ARBA" id="ARBA00022679"/>
    </source>
</evidence>
<dbReference type="InterPro" id="IPR041529">
    <property type="entry name" value="DUF5598"/>
</dbReference>
<dbReference type="Pfam" id="PF04095">
    <property type="entry name" value="NAPRTase"/>
    <property type="match status" value="1"/>
</dbReference>
<accession>A0A0S4SIF0</accession>
<evidence type="ECO:0000313" key="13">
    <source>
        <dbReference type="EMBL" id="CUU80209.1"/>
    </source>
</evidence>
<evidence type="ECO:0000256" key="9">
    <source>
        <dbReference type="PIRSR" id="PIRSR005943-1"/>
    </source>
</evidence>
<protein>
    <recommendedName>
        <fullName evidence="7">Nicotinamide phosphoribosyltransferase</fullName>
        <ecNumber evidence="6">2.4.2.12</ecNumber>
    </recommendedName>
</protein>
<feature type="binding site" evidence="9">
    <location>
        <position position="357"/>
    </location>
    <ligand>
        <name>beta-nicotinamide D-ribonucleotide</name>
        <dbReference type="ChEBI" id="CHEBI:14649"/>
    </ligand>
</feature>
<feature type="domain" description="Nicotinamide phosphoribosyltransferase N-terminal" evidence="11">
    <location>
        <begin position="2"/>
        <end position="95"/>
    </location>
</feature>
<evidence type="ECO:0000313" key="15">
    <source>
        <dbReference type="Proteomes" id="UP000052257"/>
    </source>
</evidence>
<dbReference type="RefSeq" id="WP_059427421.1">
    <property type="nucleotide sequence ID" value="NZ_FAUU01000001.1"/>
</dbReference>
<dbReference type="InterPro" id="IPR013785">
    <property type="entry name" value="Aldolase_TIM"/>
</dbReference>
<evidence type="ECO:0000256" key="8">
    <source>
        <dbReference type="ARBA" id="ARBA00047835"/>
    </source>
</evidence>
<sequence length="454" mass="51269">MNLILNTDSYKISHYLQYPKDVNYVSSYIESRGGRWNRVLFYGLQMFLMEYLSKKITYEDIEEAKDFIKAHGLVFNEDGWRYILDEHGGALPLEIEAVKEGSIVQTDNVLLQIRNTDPKLPWLVGYLETAILRAIWYPVAVATNSYFCKQNILQFLNETGTPELIDFCLHDFGARGVSSFESAGIGGSAHMVNFKGSDTITGAVFAKKYYDADMAAFSIPASEHSTMTTWGKERENEAYKNMVDKFSSGIFACVIDSYDTLNAIDLWGRLFDEVKAKGGRVVLRPDSGNPVTMASECLEKMMDIAGFSVNQKGYRVLPNHVRLIYGDGINPQSLVDILNELKLRKISADNIVFGMGGALLQHLNRDTLRFAMKANAVSKDGEHWIDVKKDPITDPSKRSKSGRLALVRKGNLFKTVRLNELKKEENKLKPVFKDGKILSKVSFDDIRARVKEFD</sequence>
<proteinExistence type="inferred from homology"/>
<dbReference type="SUPFAM" id="SSF51690">
    <property type="entry name" value="Nicotinate/Quinolinate PRTase C-terminal domain-like"/>
    <property type="match status" value="1"/>
</dbReference>
<evidence type="ECO:0000256" key="3">
    <source>
        <dbReference type="ARBA" id="ARBA00022676"/>
    </source>
</evidence>
<dbReference type="CDD" id="cd01569">
    <property type="entry name" value="PBEF_like"/>
    <property type="match status" value="1"/>
</dbReference>
<dbReference type="PANTHER" id="PTHR43816">
    <property type="entry name" value="NICOTINAMIDE PHOSPHORIBOSYLTRANSFERASE"/>
    <property type="match status" value="1"/>
</dbReference>
<feature type="binding site" evidence="9">
    <location>
        <position position="365"/>
    </location>
    <ligand>
        <name>beta-nicotinamide D-ribonucleotide</name>
        <dbReference type="ChEBI" id="CHEBI:14649"/>
    </ligand>
</feature>
<feature type="binding site" evidence="9">
    <location>
        <position position="198"/>
    </location>
    <ligand>
        <name>beta-nicotinamide D-ribonucleotide</name>
        <dbReference type="ChEBI" id="CHEBI:14649"/>
    </ligand>
</feature>
<feature type="binding site" evidence="9">
    <location>
        <position position="175"/>
    </location>
    <ligand>
        <name>diphosphate</name>
        <dbReference type="ChEBI" id="CHEBI:33019"/>
    </ligand>
</feature>
<dbReference type="AlphaFoldDB" id="A0A0S4SIF0"/>
<keyword evidence="14" id="KW-1185">Reference proteome</keyword>
<dbReference type="Pfam" id="PF18127">
    <property type="entry name" value="NAMPT_N"/>
    <property type="match status" value="1"/>
</dbReference>
<dbReference type="Gene3D" id="3.20.20.70">
    <property type="entry name" value="Aldolase class I"/>
    <property type="match status" value="1"/>
</dbReference>
<dbReference type="PANTHER" id="PTHR43816:SF1">
    <property type="entry name" value="NICOTINAMIDE PHOSPHORIBOSYLTRANSFERASE"/>
    <property type="match status" value="1"/>
</dbReference>
<dbReference type="PIRSF" id="PIRSF005943">
    <property type="entry name" value="NMPRT"/>
    <property type="match status" value="1"/>
</dbReference>
<evidence type="ECO:0000256" key="1">
    <source>
        <dbReference type="ARBA" id="ARBA00010897"/>
    </source>
</evidence>
<gene>
    <name evidence="13" type="ORF">ERS686654_01157</name>
    <name evidence="12" type="ORF">ERS739220_00087</name>
</gene>
<comment type="similarity">
    <text evidence="1">Belongs to the NAPRTase family.</text>
</comment>
<comment type="pathway">
    <text evidence="5">Cofactor biosynthesis; NAD(+) biosynthesis; nicotinamide D-ribonucleotide from 5-phospho-alpha-D-ribose 1-diphosphate and nicotinamide: step 1/1.</text>
</comment>
<dbReference type="Proteomes" id="UP000052257">
    <property type="component" value="Unassembled WGS sequence"/>
</dbReference>
<keyword evidence="2" id="KW-0662">Pyridine nucleotide biosynthesis</keyword>
<dbReference type="InterPro" id="IPR041525">
    <property type="entry name" value="N/Namide_PRibTrfase"/>
</dbReference>
<accession>A0A9W5AKL3</accession>
<reference evidence="14 15" key="1">
    <citation type="submission" date="2015-11" db="EMBL/GenBank/DDBJ databases">
        <authorList>
            <consortium name="Pathogen Informatics"/>
        </authorList>
    </citation>
    <scope>NUCLEOTIDE SEQUENCE [LARGE SCALE GENOMIC DNA]</scope>
    <source>
        <strain evidence="13 14">006A-0059</strain>
        <strain evidence="12 15">006A-0191</strain>
    </source>
</reference>
<dbReference type="InterPro" id="IPR016471">
    <property type="entry name" value="Nicotinamide_PRibTrfase"/>
</dbReference>
<feature type="binding site" evidence="9">
    <location>
        <begin position="326"/>
        <end position="327"/>
    </location>
    <ligand>
        <name>beta-nicotinamide D-ribonucleotide</name>
        <dbReference type="ChEBI" id="CHEBI:14649"/>
    </ligand>
</feature>
<feature type="domain" description="Nicotinate/nicotinamide phosphoribosyltransferase" evidence="10">
    <location>
        <begin position="167"/>
        <end position="434"/>
    </location>
</feature>
<evidence type="ECO:0000259" key="10">
    <source>
        <dbReference type="Pfam" id="PF04095"/>
    </source>
</evidence>
<evidence type="ECO:0000256" key="5">
    <source>
        <dbReference type="ARBA" id="ARBA00035007"/>
    </source>
</evidence>
<comment type="caution">
    <text evidence="13">The sequence shown here is derived from an EMBL/GenBank/DDBJ whole genome shotgun (WGS) entry which is preliminary data.</text>
</comment>
<feature type="binding site" evidence="9">
    <location>
        <position position="224"/>
    </location>
    <ligand>
        <name>diphosphate</name>
        <dbReference type="ChEBI" id="CHEBI:33019"/>
    </ligand>
</feature>
<dbReference type="Proteomes" id="UP000052237">
    <property type="component" value="Unassembled WGS sequence"/>
</dbReference>
<evidence type="ECO:0000256" key="2">
    <source>
        <dbReference type="ARBA" id="ARBA00022642"/>
    </source>
</evidence>
<evidence type="ECO:0000256" key="6">
    <source>
        <dbReference type="ARBA" id="ARBA00035024"/>
    </source>
</evidence>
<dbReference type="NCBIfam" id="NF006629">
    <property type="entry name" value="PRK09198.1"/>
    <property type="match status" value="1"/>
</dbReference>
<evidence type="ECO:0000313" key="12">
    <source>
        <dbReference type="EMBL" id="CUU68643.1"/>
    </source>
</evidence>
<dbReference type="EMBL" id="FAUW01000001">
    <property type="protein sequence ID" value="CUU68643.1"/>
    <property type="molecule type" value="Genomic_DNA"/>
</dbReference>
<dbReference type="EC" id="2.4.2.12" evidence="6"/>
<name>A0A0S4SIF0_CAMHY</name>
<dbReference type="EMBL" id="FAVB01000002">
    <property type="protein sequence ID" value="CUU80209.1"/>
    <property type="molecule type" value="Genomic_DNA"/>
</dbReference>
<evidence type="ECO:0000256" key="7">
    <source>
        <dbReference type="ARBA" id="ARBA00035036"/>
    </source>
</evidence>
<dbReference type="GO" id="GO:0009435">
    <property type="term" value="P:NAD+ biosynthetic process"/>
    <property type="evidence" value="ECO:0007669"/>
    <property type="project" value="InterPro"/>
</dbReference>
<organism evidence="13 14">
    <name type="scientific">Campylobacter hyointestinalis subsp. hyointestinalis</name>
    <dbReference type="NCBI Taxonomy" id="91352"/>
    <lineage>
        <taxon>Bacteria</taxon>
        <taxon>Pseudomonadati</taxon>
        <taxon>Campylobacterota</taxon>
        <taxon>Epsilonproteobacteria</taxon>
        <taxon>Campylobacterales</taxon>
        <taxon>Campylobacteraceae</taxon>
        <taxon>Campylobacter</taxon>
    </lineage>
</organism>
<comment type="catalytic activity">
    <reaction evidence="8">
        <text>beta-nicotinamide D-ribonucleotide + diphosphate = 5-phospho-alpha-D-ribose 1-diphosphate + nicotinamide + H(+)</text>
        <dbReference type="Rhea" id="RHEA:16149"/>
        <dbReference type="ChEBI" id="CHEBI:14649"/>
        <dbReference type="ChEBI" id="CHEBI:15378"/>
        <dbReference type="ChEBI" id="CHEBI:17154"/>
        <dbReference type="ChEBI" id="CHEBI:33019"/>
        <dbReference type="ChEBI" id="CHEBI:58017"/>
        <dbReference type="EC" id="2.4.2.12"/>
    </reaction>
    <physiologicalReaction direction="right-to-left" evidence="8">
        <dbReference type="Rhea" id="RHEA:16151"/>
    </physiologicalReaction>
</comment>
<keyword evidence="4 13" id="KW-0808">Transferase</keyword>
<feature type="binding site" evidence="9">
    <location>
        <position position="284"/>
    </location>
    <ligand>
        <name>diphosphate</name>
        <dbReference type="ChEBI" id="CHEBI:33019"/>
    </ligand>
</feature>
<dbReference type="GO" id="GO:0047280">
    <property type="term" value="F:nicotinamide phosphoribosyltransferase activity"/>
    <property type="evidence" value="ECO:0007669"/>
    <property type="project" value="UniProtKB-EC"/>
</dbReference>
<evidence type="ECO:0000313" key="14">
    <source>
        <dbReference type="Proteomes" id="UP000052237"/>
    </source>
</evidence>